<dbReference type="InterPro" id="IPR026444">
    <property type="entry name" value="Secre_tail"/>
</dbReference>
<feature type="chain" id="PRO_5046545095" evidence="1">
    <location>
        <begin position="26"/>
        <end position="481"/>
    </location>
</feature>
<dbReference type="EMBL" id="JAJADR010000004">
    <property type="protein sequence ID" value="MCB2409558.1"/>
    <property type="molecule type" value="Genomic_DNA"/>
</dbReference>
<evidence type="ECO:0000256" key="1">
    <source>
        <dbReference type="SAM" id="SignalP"/>
    </source>
</evidence>
<evidence type="ECO:0000313" key="4">
    <source>
        <dbReference type="Proteomes" id="UP001165296"/>
    </source>
</evidence>
<feature type="domain" description="Secretion system C-terminal sorting" evidence="2">
    <location>
        <begin position="403"/>
        <end position="479"/>
    </location>
</feature>
<dbReference type="Proteomes" id="UP001165296">
    <property type="component" value="Unassembled WGS sequence"/>
</dbReference>
<dbReference type="Gene3D" id="2.40.128.720">
    <property type="match status" value="1"/>
</dbReference>
<dbReference type="Pfam" id="PF18962">
    <property type="entry name" value="Por_Secre_tail"/>
    <property type="match status" value="1"/>
</dbReference>
<keyword evidence="4" id="KW-1185">Reference proteome</keyword>
<organism evidence="3 4">
    <name type="scientific">Hymenobacter lucidus</name>
    <dbReference type="NCBI Taxonomy" id="2880930"/>
    <lineage>
        <taxon>Bacteria</taxon>
        <taxon>Pseudomonadati</taxon>
        <taxon>Bacteroidota</taxon>
        <taxon>Cytophagia</taxon>
        <taxon>Cytophagales</taxon>
        <taxon>Hymenobacteraceae</taxon>
        <taxon>Hymenobacter</taxon>
    </lineage>
</organism>
<protein>
    <submittedName>
        <fullName evidence="3">T9SS type A sorting domain-containing protein</fullName>
    </submittedName>
</protein>
<gene>
    <name evidence="3" type="ORF">LGH74_16315</name>
</gene>
<reference evidence="3" key="1">
    <citation type="submission" date="2021-10" db="EMBL/GenBank/DDBJ databases">
        <authorList>
            <person name="Dean J.D."/>
            <person name="Kim M.K."/>
            <person name="Newey C.N."/>
            <person name="Stoker T.S."/>
            <person name="Thompson D.W."/>
            <person name="Grose J.H."/>
        </authorList>
    </citation>
    <scope>NUCLEOTIDE SEQUENCE</scope>
    <source>
        <strain evidence="3">BT178</strain>
    </source>
</reference>
<comment type="caution">
    <text evidence="3">The sequence shown here is derived from an EMBL/GenBank/DDBJ whole genome shotgun (WGS) entry which is preliminary data.</text>
</comment>
<accession>A0ABS8AU87</accession>
<name>A0ABS8AU87_9BACT</name>
<feature type="signal peptide" evidence="1">
    <location>
        <begin position="1"/>
        <end position="25"/>
    </location>
</feature>
<evidence type="ECO:0000313" key="3">
    <source>
        <dbReference type="EMBL" id="MCB2409558.1"/>
    </source>
</evidence>
<proteinExistence type="predicted"/>
<keyword evidence="1" id="KW-0732">Signal</keyword>
<sequence>MPTSTQKFFLSMLGLLAVAATDVQAQTAAAKSSSKLMTLINKKHESLGQSAMAARGIKATVVRPGQEVSYSWDPAARRWDVIAKRVYTYNAQGLVTQQIDQDSATSAFNGRSLYTYNAQGKELSYTNQYWNNNAWVNSSRSLMTYDSNGKEASYTNQNWDNNAWVNSSRYLSTYDSHGNRTLDESQTWNGSIWVTTDAYQSAYTYNAAGLMTEVINKELENGVYVNTDRTTFTYTNGQWSSITSEKWNNGSWRNDERVLDIVWYDWANEKPLSYRVQDFNGTTFVDSDRYTVTYGANGSTVELREAYNINAWFNYRRYTDIIDSQGNGQQYSVESWTNNAWKVIDGSKYINVYNSGNVLLRQVHQEFDDVTLQYVNNYRYNYSSFQTITLAARNAALEAQSALYPNPASGVVTLEVAGLTKATLASGEVRNALGQLVQIFSVQPQAGKLSTQLDLSGLKSGIYTVRLQTGDGAIVKRVVRN</sequence>
<evidence type="ECO:0000259" key="2">
    <source>
        <dbReference type="Pfam" id="PF18962"/>
    </source>
</evidence>
<dbReference type="RefSeq" id="WP_226177281.1">
    <property type="nucleotide sequence ID" value="NZ_JAJADR010000004.1"/>
</dbReference>
<dbReference type="NCBIfam" id="TIGR04183">
    <property type="entry name" value="Por_Secre_tail"/>
    <property type="match status" value="1"/>
</dbReference>